<dbReference type="Pfam" id="PF10934">
    <property type="entry name" value="Sheath_initiator"/>
    <property type="match status" value="1"/>
</dbReference>
<sequence>MSKLFPEKAYQQAETNITSGEPGNVIRFGRSVVFDYETGEFSISPTGKFVQVDGEDSWIEWCKKAVRTRRYSSLIYSEDFGQEFNDVLGRGLTKEAIESEIKRMTTECLEVDPRTANVRNFNFGWEKDKVSFDFEVQSIRNVSGTVNGEVNFSS</sequence>
<dbReference type="OrthoDB" id="89089at2"/>
<dbReference type="KEGG" id="hli:HLI_09060"/>
<evidence type="ECO:0000313" key="1">
    <source>
        <dbReference type="EMBL" id="QAS52370.1"/>
    </source>
</evidence>
<proteinExistence type="predicted"/>
<dbReference type="EMBL" id="CP026118">
    <property type="protein sequence ID" value="QAS52370.1"/>
    <property type="molecule type" value="Genomic_DNA"/>
</dbReference>
<reference evidence="1 2" key="1">
    <citation type="submission" date="2018-01" db="EMBL/GenBank/DDBJ databases">
        <title>The whole genome sequencing and assembly of Halobacillus litoralis ERB031 strain.</title>
        <authorList>
            <person name="Lee S.-J."/>
            <person name="Park M.-K."/>
            <person name="Kim J.-Y."/>
            <person name="Lee Y.-J."/>
            <person name="Yi H."/>
            <person name="Bahn Y.-S."/>
            <person name="Kim J.F."/>
            <person name="Lee D.-W."/>
        </authorList>
    </citation>
    <scope>NUCLEOTIDE SEQUENCE [LARGE SCALE GENOMIC DNA]</scope>
    <source>
        <strain evidence="1 2">ERB 031</strain>
    </source>
</reference>
<evidence type="ECO:0000313" key="2">
    <source>
        <dbReference type="Proteomes" id="UP000287756"/>
    </source>
</evidence>
<gene>
    <name evidence="1" type="ORF">HLI_09060</name>
</gene>
<dbReference type="AlphaFoldDB" id="A0A410MCE6"/>
<dbReference type="InterPro" id="IPR020288">
    <property type="entry name" value="Sheath_initiator"/>
</dbReference>
<dbReference type="RefSeq" id="WP_128524657.1">
    <property type="nucleotide sequence ID" value="NZ_CP026118.1"/>
</dbReference>
<dbReference type="Proteomes" id="UP000287756">
    <property type="component" value="Chromosome"/>
</dbReference>
<evidence type="ECO:0008006" key="3">
    <source>
        <dbReference type="Google" id="ProtNLM"/>
    </source>
</evidence>
<accession>A0A410MCE6</accession>
<protein>
    <recommendedName>
        <fullName evidence="3">DUF2634 domain-containing protein</fullName>
    </recommendedName>
</protein>
<organism evidence="1 2">
    <name type="scientific">Halobacillus litoralis</name>
    <dbReference type="NCBI Taxonomy" id="45668"/>
    <lineage>
        <taxon>Bacteria</taxon>
        <taxon>Bacillati</taxon>
        <taxon>Bacillota</taxon>
        <taxon>Bacilli</taxon>
        <taxon>Bacillales</taxon>
        <taxon>Bacillaceae</taxon>
        <taxon>Halobacillus</taxon>
    </lineage>
</organism>
<name>A0A410MCE6_9BACI</name>